<evidence type="ECO:0000256" key="8">
    <source>
        <dbReference type="ARBA" id="ARBA00023180"/>
    </source>
</evidence>
<dbReference type="InterPro" id="IPR016187">
    <property type="entry name" value="CTDL_fold"/>
</dbReference>
<keyword evidence="2 11" id="KW-0812">Transmembrane</keyword>
<dbReference type="EMBL" id="OD565052">
    <property type="protein sequence ID" value="CAD7440680.1"/>
    <property type="molecule type" value="Genomic_DNA"/>
</dbReference>
<gene>
    <name evidence="13" type="ORF">TBIB3V08_LOCUS3174</name>
</gene>
<evidence type="ECO:0000256" key="6">
    <source>
        <dbReference type="ARBA" id="ARBA00023136"/>
    </source>
</evidence>
<dbReference type="PROSITE" id="PS00420">
    <property type="entry name" value="SRCR_1"/>
    <property type="match status" value="1"/>
</dbReference>
<dbReference type="SUPFAM" id="SSF56487">
    <property type="entry name" value="SRCR-like"/>
    <property type="match status" value="3"/>
</dbReference>
<dbReference type="Gene3D" id="2.160.20.10">
    <property type="entry name" value="Single-stranded right-handed beta-helix, Pectin lyase-like"/>
    <property type="match status" value="3"/>
</dbReference>
<sequence length="2999" mass="336278">MFLSSDDQNYAVILSFGYTGREDRPDVTVLPSSPMLIVLWYVQGTPDERIVLTSRSEPLIFPPLPDVRLVDGPSLLVGRVQLRYRNQWLDVCTNSRNWTVADMEVLCRQLGFQGGGWLGWFDRRAGSRPRLLLEEPRCRGTEATLAECDWASRQMGSGVCDGFRGLRSVTSYTNIHHVDAKGGLGQSTDGLRGLRSVTSYTNIHHVDTRGGLSQSTDGLRGLRSVTSYTNIHHVDAKGGLGQSTGGLRGLRSVTSYTNIHHVDRGGLGQSTDGLWGLRSVTSYTNIHHVDARGGLEHQEIFGRGQLELLATPVLDYHPDLALQCAPHHVTSSSVVQHWRGVRFEGAQAERTLTQQNTLYVQYSLSELSYIDIRFAGSGRNYNASSAVEVEGVPPRMNGVAVIHSAYTAVNVTLPDAPVVLTNCTLRNNRGYGVYVNSSSGLTLLEDCLVMENGGDGVRYVHHDPDSRQGLDRKDIYDFCTFPTTAGQTFPIAFTMEQNKYNPSEKQCRKYFYSQPGQVLTLHFIQLWTDRNDSAVIEVFDGTNSNSRLLASLSVRNNTRPQSVATTANTVYIHFRSEAKVEMLAYLKLIVGSRKSYDLNITSSTIVDNSGRGVAIENIRSVIHIHQTSVSNNNHVAGVHVLGGTGDVNITDSRIAFNVGDGVNISYAGGNRNITRSWLSSNKGYGVAVWLNESIHSPYVAFNQNTIITYSEIFKNEDIGVFVGNFCRESFVNVTGNWFNDSLQTAVEIQSCWKPQSESLALQIGHNFFIQNTKLGIKISPALNLEGTIEFNYFTRHSYGCVLVRNKLLEEFDILPAKLLIQYNEFELNSGVYVVNLGLSPYSDDQSILFTRNFVKDNRIKEPFDSDERTKLIPRSRVAAPVVVSSSNVDIFRNILQNHESNYEVGSHLEDQSKVINCTYNWLGYSNEEKFFFRLFHRKDRYNLARIQYLPYLLHSSNPSDTRIVVNTLYVPQFNTPGTSLVGGEVDGVETLRAGEYIVERDINIRPGGKLTIQSGVTLRFPPSVGMMVAGKLEARGGGPNDILLTMKEERVETPENGTEALPEESKVPIRLLGGRTNQEGRLQVRIGSTWGTVCNYGWTILDAALVCHQLGLVLNPDDWFLQRSEIPDAGTTEPVVLSNVCCNEDDIDITKCRSESINQFENSCGHENDVGLRCYESSWAGVRFGVLAEPSNLQYITVEKAGLLDYATNAFKPALQVDLCRHALENVRVINNLQDGLGVLYSDLYSAGAANLVKNSEFSYNRGSGISFKQLGLKISGATLENNKLAGIRHNPALTGQQQRELAGWFTPTSDAVNSPYAPYSPLLIPATFTNIDLNIGETKYLVTQKVGPDVVDRRFYIRCTPGYVLGIQLLNPIHNRSTEEILIHDGQSVSDTTPVWNLRRDLVVFPTTTGSFAVVLDYNSGVGALGGAVLLISTVAAPVQDVKNRIVKGPVPMLTVTNSRIKGNRHGIHASYYNRYLDELGNHYLRKANESIRLFGCDISHNSEEAIFIQSPFWDVHVSNVTEITFMINDSLITDNGEGIHQFSRDLRNSNNLFHWILQSTTLERNAAGGLDVSLPYVWQYNENFTHSLYLANNTFRNNKEFSFIVDGHFALVNLTSNVFDANQCKTGLISIRGMEKKMRIDNNRMENNLGKFMVEFRADSQSEILGVVFAKFMYNIVKNNRFGLPSFNRGFLQVSATPTFVLGFNGIQKVSVNRNRFGNNALDYELVAGVRTAKINNAVDVKENWWGSADITEIKKRIFDFDDWNNHAMAEFRPYLTEDDFDASFSVSFEQPSPIDLDNLGGRLQQPLTLYERDRPYIIQADITVMPEVTLSIAPGVVMEFAPNVGILVLGALKAQGRRGQEIIMKPLATKSNMEDNSIVKRATVSSVTDSIRLCTGRNCTNVSDNHELGALANNEGFLEYFNRTTLQWVPICDERFTERNAQVVCRELGFEALNVYFDFGLRVEFHPNHLTRVWSWPEPLQCKGDELKFEECEIRLNGQRYGHRHECAWNSNFVFIHCGNTNLDHPFDYWGGIRFANGEFEQNLYENRIHDVVTHQTARRADSLMEYVNMTGAGILHNEKSSAILSIAKSPSITNVNITHCASHGITLVSPVEHARLLFNRIEHTLGVGVSTVSLTGEGRESDESSFSPLRDLQLPYHLFSVIDMCDPGKVVTVEERVLLYYKYDNNPVNCVKIFNSVYRSKPFGFRLLQFNLFNSTGKPGRPDSITLYDGDIYNVTSRLIGQVEVGGTNEKKLFRTQLPSLSVKLFANGASSVHGFIAEIITLPISAIGFNRDVQHNISHSVLSDNRQGAISYNSAGEVNPTVTMEWNQFTRNCAKLYGNFTTCRAAIDMDIQNTQNIYFRNNLVQHNQGGLSVKADSRGSATALKGWIHNNLFADNTHNPALYLEGRQSSPYQEVIIYRNYFTRNSAPYKNVIVLKQDSHILISVVTVPGYRSTSPRNFALDRLSRGTIIAGTAGQHYVDNVLFNPDNDYEVVTVNRSLTQEVWKSRIDAKHNWWGYNETLAVTGRIRDRFDSPELLEVDYQPFYMNNQSILSGKCPPGWIQVGDTCYIYIGAPMTFEDARVFCRSVNASMPYVMSNYLTLYHFLRKQQQGFQYYDRVWVQHLDLINRCTVFAYQTVEVDHCLRLNPFLCEIDPKVLIDPLSWRDDVVTVAVLGTVGAALVLVAVAAGFWYSKSRHRHIERLERRNSIRQSLHSVRSVGLISTHAGFSELSLRRKIPPPSQRSSPSLTTKGSDYKKMNGSIDSMDKSQFNSSVEDNRSYDIYEAHNPNASSATTFTYATDFPPSEDTANQDFRLAYKNAGFRDTSTLASRDDWHPSEYDDRASEPVDYLTNSSTLPLDASLAMTGSTLDMKNGYDYHNPKKYLMSDYPEPPPPPLDDSFNHSNGEYPLLPPDPPIPYIYNYRGSNNLLETDIDDEKMRPKSQALLETNLDDVVAPAPMRSKSEMVLETNLDAYLPPQEARSFNRSKSQPLETAM</sequence>
<reference evidence="13" key="1">
    <citation type="submission" date="2020-11" db="EMBL/GenBank/DDBJ databases">
        <authorList>
            <person name="Tran Van P."/>
        </authorList>
    </citation>
    <scope>NUCLEOTIDE SEQUENCE</scope>
</reference>
<dbReference type="InterPro" id="IPR053243">
    <property type="entry name" value="SJ_maturation_regulator"/>
</dbReference>
<dbReference type="Gene3D" id="3.10.100.10">
    <property type="entry name" value="Mannose-Binding Protein A, subunit A"/>
    <property type="match status" value="1"/>
</dbReference>
<evidence type="ECO:0000256" key="11">
    <source>
        <dbReference type="SAM" id="Phobius"/>
    </source>
</evidence>
<feature type="domain" description="SRCR" evidence="12">
    <location>
        <begin position="1069"/>
        <end position="1175"/>
    </location>
</feature>
<name>A0A7R9ESQ2_9NEOP</name>
<dbReference type="InterPro" id="IPR036772">
    <property type="entry name" value="SRCR-like_dom_sf"/>
</dbReference>
<feature type="domain" description="SRCR" evidence="12">
    <location>
        <begin position="1894"/>
        <end position="2022"/>
    </location>
</feature>
<dbReference type="InterPro" id="IPR016186">
    <property type="entry name" value="C-type_lectin-like/link_sf"/>
</dbReference>
<evidence type="ECO:0000256" key="3">
    <source>
        <dbReference type="ARBA" id="ARBA00022729"/>
    </source>
</evidence>
<evidence type="ECO:0000256" key="5">
    <source>
        <dbReference type="ARBA" id="ARBA00022989"/>
    </source>
</evidence>
<feature type="disulfide bond" evidence="9">
    <location>
        <begin position="138"/>
        <end position="148"/>
    </location>
</feature>
<evidence type="ECO:0000256" key="1">
    <source>
        <dbReference type="ARBA" id="ARBA00004167"/>
    </source>
</evidence>
<dbReference type="SUPFAM" id="SSF49854">
    <property type="entry name" value="Spermadhesin, CUB domain"/>
    <property type="match status" value="1"/>
</dbReference>
<dbReference type="Gene3D" id="2.60.120.290">
    <property type="entry name" value="Spermadhesin, CUB domain"/>
    <property type="match status" value="1"/>
</dbReference>
<comment type="caution">
    <text evidence="9">Lacks conserved residue(s) required for the propagation of feature annotation.</text>
</comment>
<dbReference type="SMART" id="SM00710">
    <property type="entry name" value="PbH1"/>
    <property type="match status" value="16"/>
</dbReference>
<feature type="domain" description="SRCR" evidence="12">
    <location>
        <begin position="67"/>
        <end position="172"/>
    </location>
</feature>
<dbReference type="InterPro" id="IPR006626">
    <property type="entry name" value="PbH1"/>
</dbReference>
<dbReference type="Pfam" id="PF00530">
    <property type="entry name" value="SRCR"/>
    <property type="match status" value="3"/>
</dbReference>
<keyword evidence="3" id="KW-0732">Signal</keyword>
<feature type="disulfide bond" evidence="9">
    <location>
        <begin position="1985"/>
        <end position="1995"/>
    </location>
</feature>
<evidence type="ECO:0000256" key="10">
    <source>
        <dbReference type="SAM" id="MobiDB-lite"/>
    </source>
</evidence>
<dbReference type="FunFam" id="3.10.250.10:FF:000016">
    <property type="entry name" value="Scavenger receptor cysteine-rich protein type 12"/>
    <property type="match status" value="1"/>
</dbReference>
<evidence type="ECO:0000256" key="4">
    <source>
        <dbReference type="ARBA" id="ARBA00022737"/>
    </source>
</evidence>
<evidence type="ECO:0000313" key="13">
    <source>
        <dbReference type="EMBL" id="CAD7440680.1"/>
    </source>
</evidence>
<feature type="transmembrane region" description="Helical" evidence="11">
    <location>
        <begin position="2672"/>
        <end position="2696"/>
    </location>
</feature>
<dbReference type="SUPFAM" id="SSF56436">
    <property type="entry name" value="C-type lectin-like"/>
    <property type="match status" value="1"/>
</dbReference>
<dbReference type="InterPro" id="IPR035914">
    <property type="entry name" value="Sperma_CUB_dom_sf"/>
</dbReference>
<dbReference type="GO" id="GO:0045217">
    <property type="term" value="P:cell-cell junction maintenance"/>
    <property type="evidence" value="ECO:0007669"/>
    <property type="project" value="TreeGrafter"/>
</dbReference>
<dbReference type="InterPro" id="IPR011050">
    <property type="entry name" value="Pectin_lyase_fold/virulence"/>
</dbReference>
<keyword evidence="7 9" id="KW-1015">Disulfide bond</keyword>
<evidence type="ECO:0000256" key="7">
    <source>
        <dbReference type="ARBA" id="ARBA00023157"/>
    </source>
</evidence>
<evidence type="ECO:0000256" key="9">
    <source>
        <dbReference type="PROSITE-ProRule" id="PRU00196"/>
    </source>
</evidence>
<dbReference type="PROSITE" id="PS50287">
    <property type="entry name" value="SRCR_2"/>
    <property type="match status" value="3"/>
</dbReference>
<feature type="disulfide bond" evidence="9">
    <location>
        <begin position="1142"/>
        <end position="1152"/>
    </location>
</feature>
<keyword evidence="6 11" id="KW-0472">Membrane</keyword>
<dbReference type="SUPFAM" id="SSF51126">
    <property type="entry name" value="Pectin lyase-like"/>
    <property type="match status" value="4"/>
</dbReference>
<dbReference type="PANTHER" id="PTHR47653:SF1">
    <property type="entry name" value="DELETED IN MALIGNANT BRAIN TUMORS 1 PROTEIN"/>
    <property type="match status" value="1"/>
</dbReference>
<keyword evidence="4" id="KW-0677">Repeat</keyword>
<comment type="subcellular location">
    <subcellularLocation>
        <location evidence="1">Membrane</location>
        <topology evidence="1">Single-pass membrane protein</topology>
    </subcellularLocation>
</comment>
<dbReference type="GO" id="GO:0016020">
    <property type="term" value="C:membrane"/>
    <property type="evidence" value="ECO:0007669"/>
    <property type="project" value="UniProtKB-SubCell"/>
</dbReference>
<evidence type="ECO:0000256" key="2">
    <source>
        <dbReference type="ARBA" id="ARBA00022692"/>
    </source>
</evidence>
<dbReference type="PANTHER" id="PTHR47653">
    <property type="entry name" value="PROTEIN BARK BEETLE"/>
    <property type="match status" value="1"/>
</dbReference>
<dbReference type="InterPro" id="IPR000859">
    <property type="entry name" value="CUB_dom"/>
</dbReference>
<feature type="compositionally biased region" description="Polar residues" evidence="10">
    <location>
        <begin position="2746"/>
        <end position="2756"/>
    </location>
</feature>
<keyword evidence="8" id="KW-0325">Glycoprotein</keyword>
<dbReference type="InterPro" id="IPR001190">
    <property type="entry name" value="SRCR"/>
</dbReference>
<proteinExistence type="predicted"/>
<dbReference type="PRINTS" id="PR00258">
    <property type="entry name" value="SPERACTRCPTR"/>
</dbReference>
<keyword evidence="5 11" id="KW-1133">Transmembrane helix</keyword>
<dbReference type="InterPro" id="IPR012334">
    <property type="entry name" value="Pectin_lyas_fold"/>
</dbReference>
<organism evidence="13">
    <name type="scientific">Timema bartmani</name>
    <dbReference type="NCBI Taxonomy" id="61472"/>
    <lineage>
        <taxon>Eukaryota</taxon>
        <taxon>Metazoa</taxon>
        <taxon>Ecdysozoa</taxon>
        <taxon>Arthropoda</taxon>
        <taxon>Hexapoda</taxon>
        <taxon>Insecta</taxon>
        <taxon>Pterygota</taxon>
        <taxon>Neoptera</taxon>
        <taxon>Polyneoptera</taxon>
        <taxon>Phasmatodea</taxon>
        <taxon>Timematodea</taxon>
        <taxon>Timematoidea</taxon>
        <taxon>Timematidae</taxon>
        <taxon>Timema</taxon>
    </lineage>
</organism>
<feature type="region of interest" description="Disordered" evidence="10">
    <location>
        <begin position="2737"/>
        <end position="2773"/>
    </location>
</feature>
<protein>
    <recommendedName>
        <fullName evidence="12">SRCR domain-containing protein</fullName>
    </recommendedName>
</protein>
<dbReference type="SMART" id="SM00202">
    <property type="entry name" value="SR"/>
    <property type="match status" value="3"/>
</dbReference>
<dbReference type="CDD" id="cd00041">
    <property type="entry name" value="CUB"/>
    <property type="match status" value="1"/>
</dbReference>
<dbReference type="Gene3D" id="3.10.250.10">
    <property type="entry name" value="SRCR-like domain"/>
    <property type="match status" value="3"/>
</dbReference>
<accession>A0A7R9ESQ2</accession>
<evidence type="ECO:0000259" key="12">
    <source>
        <dbReference type="PROSITE" id="PS50287"/>
    </source>
</evidence>